<feature type="domain" description="A9CJY8-like N-terminal" evidence="2">
    <location>
        <begin position="15"/>
        <end position="56"/>
    </location>
</feature>
<accession>L0EAV5</accession>
<dbReference type="EMBL" id="CP003255">
    <property type="protein sequence ID" value="AGA56927.1"/>
    <property type="molecule type" value="Genomic_DNA"/>
</dbReference>
<dbReference type="InterPro" id="IPR051719">
    <property type="entry name" value="CASTOR_mTORC1"/>
</dbReference>
<dbReference type="InterPro" id="IPR049447">
    <property type="entry name" value="A9CJY8-like_N"/>
</dbReference>
<dbReference type="InterPro" id="IPR027795">
    <property type="entry name" value="CASTOR_ACT_dom"/>
</dbReference>
<dbReference type="InterPro" id="IPR045865">
    <property type="entry name" value="ACT-like_dom_sf"/>
</dbReference>
<protein>
    <submittedName>
        <fullName evidence="3">Uncharacterized protein</fullName>
    </submittedName>
</protein>
<evidence type="ECO:0000259" key="1">
    <source>
        <dbReference type="Pfam" id="PF13840"/>
    </source>
</evidence>
<name>L0EAV5_THECK</name>
<dbReference type="Pfam" id="PF13840">
    <property type="entry name" value="ACT_7"/>
    <property type="match status" value="1"/>
</dbReference>
<dbReference type="AlphaFoldDB" id="L0EAV5"/>
<evidence type="ECO:0000259" key="2">
    <source>
        <dbReference type="Pfam" id="PF21631"/>
    </source>
</evidence>
<evidence type="ECO:0000313" key="4">
    <source>
        <dbReference type="Proteomes" id="UP000010795"/>
    </source>
</evidence>
<evidence type="ECO:0000313" key="3">
    <source>
        <dbReference type="EMBL" id="AGA56927.1"/>
    </source>
</evidence>
<dbReference type="HOGENOM" id="CLU_130568_0_0_9"/>
<dbReference type="SUPFAM" id="SSF55021">
    <property type="entry name" value="ACT-like"/>
    <property type="match status" value="2"/>
</dbReference>
<keyword evidence="4" id="KW-1185">Reference proteome</keyword>
<dbReference type="STRING" id="717605.Theco_0725"/>
<organism evidence="3 4">
    <name type="scientific">Thermobacillus composti (strain DSM 18247 / JCM 13945 / KWC4)</name>
    <dbReference type="NCBI Taxonomy" id="717605"/>
    <lineage>
        <taxon>Bacteria</taxon>
        <taxon>Bacillati</taxon>
        <taxon>Bacillota</taxon>
        <taxon>Bacilli</taxon>
        <taxon>Bacillales</taxon>
        <taxon>Paenibacillaceae</taxon>
        <taxon>Thermobacillus</taxon>
    </lineage>
</organism>
<dbReference type="Gene3D" id="3.30.2130.10">
    <property type="entry name" value="VC0802-like"/>
    <property type="match status" value="1"/>
</dbReference>
<feature type="domain" description="CASTOR ACT" evidence="1">
    <location>
        <begin position="63"/>
        <end position="125"/>
    </location>
</feature>
<reference evidence="4" key="1">
    <citation type="submission" date="2012-01" db="EMBL/GenBank/DDBJ databases">
        <title>Complete sequence of chromosome of Thermobacillus composti KWC4.</title>
        <authorList>
            <person name="Lucas S."/>
            <person name="Han J."/>
            <person name="Lapidus A."/>
            <person name="Cheng J.-F."/>
            <person name="Goodwin L."/>
            <person name="Pitluck S."/>
            <person name="Peters L."/>
            <person name="Ovchinnikova G."/>
            <person name="Teshima H."/>
            <person name="Detter J.C."/>
            <person name="Han C."/>
            <person name="Tapia R."/>
            <person name="Land M."/>
            <person name="Hauser L."/>
            <person name="Kyrpides N."/>
            <person name="Ivanova N."/>
            <person name="Pagani I."/>
            <person name="Anderson I."/>
            <person name="Woyke T."/>
        </authorList>
    </citation>
    <scope>NUCLEOTIDE SEQUENCE [LARGE SCALE GENOMIC DNA]</scope>
    <source>
        <strain evidence="4">DSM 18247 / JCM 13945 / KWC4</strain>
    </source>
</reference>
<dbReference type="InterPro" id="IPR016540">
    <property type="entry name" value="UCP008459"/>
</dbReference>
<dbReference type="PIRSF" id="PIRSF008459">
    <property type="entry name" value="UCP008459"/>
    <property type="match status" value="1"/>
</dbReference>
<sequence>MVSSPLRILYQIAAFSVIKLPPTDPIPSWAASGRFVSITRTDEELSIVVPSERLPDGEEFANIESEFRCIKIEEGVLDFSLTGILASLAGPLAEAGISIFAIATYNTDYILIKSHALEQAKAVLEKAGHMFSR</sequence>
<dbReference type="PANTHER" id="PTHR31131:SF6">
    <property type="entry name" value="CASTOR ACT DOMAIN-CONTAINING PROTEIN"/>
    <property type="match status" value="1"/>
</dbReference>
<dbReference type="eggNOG" id="COG3603">
    <property type="taxonomic scope" value="Bacteria"/>
</dbReference>
<dbReference type="KEGG" id="tco:Theco_0725"/>
<dbReference type="Pfam" id="PF21631">
    <property type="entry name" value="A9CJY8-like_N"/>
    <property type="match status" value="1"/>
</dbReference>
<gene>
    <name evidence="3" type="ordered locus">Theco_0725</name>
</gene>
<dbReference type="Proteomes" id="UP000010795">
    <property type="component" value="Chromosome"/>
</dbReference>
<dbReference type="PANTHER" id="PTHR31131">
    <property type="entry name" value="CHROMOSOME 1, WHOLE GENOME SHOTGUN SEQUENCE"/>
    <property type="match status" value="1"/>
</dbReference>
<proteinExistence type="predicted"/>